<reference evidence="2 3" key="1">
    <citation type="submission" date="2019-03" db="EMBL/GenBank/DDBJ databases">
        <title>Genomic Encyclopedia of Type Strains, Phase IV (KMG-IV): sequencing the most valuable type-strain genomes for metagenomic binning, comparative biology and taxonomic classification.</title>
        <authorList>
            <person name="Goeker M."/>
        </authorList>
    </citation>
    <scope>NUCLEOTIDE SEQUENCE [LARGE SCALE GENOMIC DNA]</scope>
    <source>
        <strain evidence="2 3">DSM 15534</strain>
    </source>
</reference>
<dbReference type="CDD" id="cd04196">
    <property type="entry name" value="GT_2_like_d"/>
    <property type="match status" value="1"/>
</dbReference>
<accession>A0A4R1FYS3</accession>
<evidence type="ECO:0000313" key="3">
    <source>
        <dbReference type="Proteomes" id="UP000294702"/>
    </source>
</evidence>
<dbReference type="InterPro" id="IPR029044">
    <property type="entry name" value="Nucleotide-diphossugar_trans"/>
</dbReference>
<dbReference type="EMBL" id="SMFT01000003">
    <property type="protein sequence ID" value="TCJ97988.1"/>
    <property type="molecule type" value="Genomic_DNA"/>
</dbReference>
<keyword evidence="2" id="KW-0808">Transferase</keyword>
<evidence type="ECO:0000259" key="1">
    <source>
        <dbReference type="Pfam" id="PF00535"/>
    </source>
</evidence>
<name>A0A4R1FYS3_9PAST</name>
<comment type="caution">
    <text evidence="2">The sequence shown here is derived from an EMBL/GenBank/DDBJ whole genome shotgun (WGS) entry which is preliminary data.</text>
</comment>
<keyword evidence="3" id="KW-1185">Reference proteome</keyword>
<protein>
    <submittedName>
        <fullName evidence="2">Glycosyl transferase family 2</fullName>
    </submittedName>
</protein>
<dbReference type="RefSeq" id="WP_132691210.1">
    <property type="nucleotide sequence ID" value="NZ_SMFT01000003.1"/>
</dbReference>
<dbReference type="Proteomes" id="UP000294702">
    <property type="component" value="Unassembled WGS sequence"/>
</dbReference>
<dbReference type="Gene3D" id="3.90.550.10">
    <property type="entry name" value="Spore Coat Polysaccharide Biosynthesis Protein SpsA, Chain A"/>
    <property type="match status" value="1"/>
</dbReference>
<sequence length="317" mass="37188">MTMNIAILLATYNGKNFLKDQLYSIINNIYKLDPIYKVTIIISDDSSNDNTLNLIDKFQKDYPILLLDNSKKGSALNNFSYLIKNIDPIYDFIFFSDQDDFWLPNKMLEFLQLFEKIDNDIPTLIHSDLSVVNDKLFLISSSMFKFQKLNKYPTFSNLIVQNSITGCVTAINKQLLMLARNSNIEKSIMHDWYLGLIASSLGKIYFIDVPTILYRQHSQNEVGAKKYNIKQIIKKLINIKKNYNNAIISQNKVIEQANLFLNDFNSKINESEKENLKKYTTFYKISFINRIKLIFKGYRKFGFFRNLVYIPLFIIRR</sequence>
<dbReference type="Pfam" id="PF00535">
    <property type="entry name" value="Glycos_transf_2"/>
    <property type="match status" value="1"/>
</dbReference>
<feature type="domain" description="Glycosyltransferase 2-like" evidence="1">
    <location>
        <begin position="7"/>
        <end position="125"/>
    </location>
</feature>
<dbReference type="InterPro" id="IPR001173">
    <property type="entry name" value="Glyco_trans_2-like"/>
</dbReference>
<dbReference type="PANTHER" id="PTHR22916">
    <property type="entry name" value="GLYCOSYLTRANSFERASE"/>
    <property type="match status" value="1"/>
</dbReference>
<dbReference type="AlphaFoldDB" id="A0A4R1FYS3"/>
<evidence type="ECO:0000313" key="2">
    <source>
        <dbReference type="EMBL" id="TCJ97988.1"/>
    </source>
</evidence>
<proteinExistence type="predicted"/>
<dbReference type="GO" id="GO:0016758">
    <property type="term" value="F:hexosyltransferase activity"/>
    <property type="evidence" value="ECO:0007669"/>
    <property type="project" value="UniProtKB-ARBA"/>
</dbReference>
<dbReference type="SUPFAM" id="SSF53448">
    <property type="entry name" value="Nucleotide-diphospho-sugar transferases"/>
    <property type="match status" value="1"/>
</dbReference>
<dbReference type="OrthoDB" id="9802649at2"/>
<gene>
    <name evidence="2" type="ORF">EV694_1586</name>
</gene>
<organism evidence="2 3">
    <name type="scientific">Volucribacter psittacicida</name>
    <dbReference type="NCBI Taxonomy" id="203482"/>
    <lineage>
        <taxon>Bacteria</taxon>
        <taxon>Pseudomonadati</taxon>
        <taxon>Pseudomonadota</taxon>
        <taxon>Gammaproteobacteria</taxon>
        <taxon>Pasteurellales</taxon>
        <taxon>Pasteurellaceae</taxon>
        <taxon>Volucribacter</taxon>
    </lineage>
</organism>
<dbReference type="PANTHER" id="PTHR22916:SF3">
    <property type="entry name" value="UDP-GLCNAC:BETAGAL BETA-1,3-N-ACETYLGLUCOSAMINYLTRANSFERASE-LIKE PROTEIN 1"/>
    <property type="match status" value="1"/>
</dbReference>